<evidence type="ECO:0000256" key="9">
    <source>
        <dbReference type="ARBA" id="ARBA00023163"/>
    </source>
</evidence>
<dbReference type="Pfam" id="PF01807">
    <property type="entry name" value="Zn_ribbon_DnaG"/>
    <property type="match status" value="1"/>
</dbReference>
<dbReference type="SMART" id="SM00400">
    <property type="entry name" value="ZnF_CHCC"/>
    <property type="match status" value="1"/>
</dbReference>
<evidence type="ECO:0000256" key="7">
    <source>
        <dbReference type="ARBA" id="ARBA00022771"/>
    </source>
</evidence>
<keyword evidence="2" id="KW-0639">Primosome</keyword>
<keyword evidence="8" id="KW-0862">Zinc</keyword>
<evidence type="ECO:0000313" key="12">
    <source>
        <dbReference type="Proteomes" id="UP000628109"/>
    </source>
</evidence>
<evidence type="ECO:0000256" key="4">
    <source>
        <dbReference type="ARBA" id="ARBA00022695"/>
    </source>
</evidence>
<dbReference type="Pfam" id="PF13362">
    <property type="entry name" value="Toprim_3"/>
    <property type="match status" value="1"/>
</dbReference>
<dbReference type="Pfam" id="PF23639">
    <property type="entry name" value="DUF7146"/>
    <property type="match status" value="1"/>
</dbReference>
<reference evidence="12" key="1">
    <citation type="journal article" date="2019" name="Int. J. Syst. Evol. Microbiol.">
        <title>The Global Catalogue of Microorganisms (GCM) 10K type strain sequencing project: providing services to taxonomists for standard genome sequencing and annotation.</title>
        <authorList>
            <consortium name="The Broad Institute Genomics Platform"/>
            <consortium name="The Broad Institute Genome Sequencing Center for Infectious Disease"/>
            <person name="Wu L."/>
            <person name="Ma J."/>
        </authorList>
    </citation>
    <scope>NUCLEOTIDE SEQUENCE [LARGE SCALE GENOMIC DNA]</scope>
    <source>
        <strain evidence="12">CCM 7327</strain>
    </source>
</reference>
<evidence type="ECO:0000256" key="6">
    <source>
        <dbReference type="ARBA" id="ARBA00022723"/>
    </source>
</evidence>
<keyword evidence="1" id="KW-0240">DNA-directed RNA polymerase</keyword>
<evidence type="ECO:0000256" key="2">
    <source>
        <dbReference type="ARBA" id="ARBA00022515"/>
    </source>
</evidence>
<organism evidence="11 12">
    <name type="scientific">Sphingobium fuliginis (strain ATCC 27551)</name>
    <dbReference type="NCBI Taxonomy" id="336203"/>
    <lineage>
        <taxon>Bacteria</taxon>
        <taxon>Pseudomonadati</taxon>
        <taxon>Pseudomonadota</taxon>
        <taxon>Alphaproteobacteria</taxon>
        <taxon>Sphingomonadales</taxon>
        <taxon>Sphingomonadaceae</taxon>
        <taxon>Sphingobium</taxon>
    </lineage>
</organism>
<protein>
    <recommendedName>
        <fullName evidence="10">Zinc finger CHC2-type domain-containing protein</fullName>
    </recommendedName>
</protein>
<evidence type="ECO:0000256" key="5">
    <source>
        <dbReference type="ARBA" id="ARBA00022705"/>
    </source>
</evidence>
<proteinExistence type="predicted"/>
<keyword evidence="7" id="KW-0863">Zinc-finger</keyword>
<sequence>MREFSYSATPAYRAGPMKQQTVVAGHYSRYGAKWGRAELPPIDFDRLRGANPLAAVAGAAVKLVRAGNLLKGACPFHEDNSPSFTVYPDQRYHCFGCGAHGDVVDFVMALHRVGYGEALSLLDGGQLPKVPVREPSGDDRERQQRIDEAAAIWANSGPLSGTPAETYLRRRAITIPLPDCLRFARLRFRNACRPCLVALVQSPNGDPQAVHRIFLTESGGKADLPGGKVKFSLGVLAGGAIRLSPVAPEMGLCASVEDGLSLIELTALPVWAVTGDPSMDKLFLPDAVRSVVIGHDADQSGRDAAERTAQRHLARGLRVRTLAPLDGFKDFNAELMEARK</sequence>
<name>A0ABQ1EWF2_SPHSA</name>
<dbReference type="Proteomes" id="UP000628109">
    <property type="component" value="Unassembled WGS sequence"/>
</dbReference>
<evidence type="ECO:0000313" key="11">
    <source>
        <dbReference type="EMBL" id="GFZ89640.1"/>
    </source>
</evidence>
<evidence type="ECO:0000256" key="3">
    <source>
        <dbReference type="ARBA" id="ARBA00022679"/>
    </source>
</evidence>
<dbReference type="InterPro" id="IPR050219">
    <property type="entry name" value="DnaG_primase"/>
</dbReference>
<keyword evidence="12" id="KW-1185">Reference proteome</keyword>
<dbReference type="CDD" id="cd01029">
    <property type="entry name" value="TOPRIM_primases"/>
    <property type="match status" value="1"/>
</dbReference>
<evidence type="ECO:0000256" key="8">
    <source>
        <dbReference type="ARBA" id="ARBA00022833"/>
    </source>
</evidence>
<dbReference type="PANTHER" id="PTHR30313:SF2">
    <property type="entry name" value="DNA PRIMASE"/>
    <property type="match status" value="1"/>
</dbReference>
<dbReference type="InterPro" id="IPR034154">
    <property type="entry name" value="TOPRIM_DnaG/twinkle"/>
</dbReference>
<keyword evidence="4" id="KW-0548">Nucleotidyltransferase</keyword>
<evidence type="ECO:0000256" key="1">
    <source>
        <dbReference type="ARBA" id="ARBA00022478"/>
    </source>
</evidence>
<dbReference type="InterPro" id="IPR006171">
    <property type="entry name" value="TOPRIM_dom"/>
</dbReference>
<dbReference type="InterPro" id="IPR036977">
    <property type="entry name" value="DNA_primase_Znf_CHC2"/>
</dbReference>
<comment type="caution">
    <text evidence="11">The sequence shown here is derived from an EMBL/GenBank/DDBJ whole genome shotgun (WGS) entry which is preliminary data.</text>
</comment>
<keyword evidence="3" id="KW-0808">Transferase</keyword>
<dbReference type="InterPro" id="IPR055570">
    <property type="entry name" value="DUF7146"/>
</dbReference>
<dbReference type="SUPFAM" id="SSF57783">
    <property type="entry name" value="Zinc beta-ribbon"/>
    <property type="match status" value="1"/>
</dbReference>
<keyword evidence="9" id="KW-0804">Transcription</keyword>
<dbReference type="InterPro" id="IPR002694">
    <property type="entry name" value="Znf_CHC2"/>
</dbReference>
<keyword evidence="5" id="KW-0235">DNA replication</keyword>
<dbReference type="EMBL" id="BMDU01000003">
    <property type="protein sequence ID" value="GFZ89640.1"/>
    <property type="molecule type" value="Genomic_DNA"/>
</dbReference>
<keyword evidence="6" id="KW-0479">Metal-binding</keyword>
<gene>
    <name evidence="11" type="ORF">GCM10019071_19530</name>
</gene>
<dbReference type="Gene3D" id="3.90.580.10">
    <property type="entry name" value="Zinc finger, CHC2-type domain"/>
    <property type="match status" value="1"/>
</dbReference>
<dbReference type="PANTHER" id="PTHR30313">
    <property type="entry name" value="DNA PRIMASE"/>
    <property type="match status" value="1"/>
</dbReference>
<evidence type="ECO:0000259" key="10">
    <source>
        <dbReference type="SMART" id="SM00400"/>
    </source>
</evidence>
<feature type="domain" description="Zinc finger CHC2-type" evidence="10">
    <location>
        <begin position="70"/>
        <end position="123"/>
    </location>
</feature>
<accession>A0ABQ1EWF2</accession>